<feature type="region of interest" description="Disordered" evidence="1">
    <location>
        <begin position="1"/>
        <end position="27"/>
    </location>
</feature>
<name>A0A016U149_9BILA</name>
<reference evidence="3" key="1">
    <citation type="journal article" date="2015" name="Nat. Genet.">
        <title>The genome and transcriptome of the zoonotic hookworm Ancylostoma ceylanicum identify infection-specific gene families.</title>
        <authorList>
            <person name="Schwarz E.M."/>
            <person name="Hu Y."/>
            <person name="Antoshechkin I."/>
            <person name="Miller M.M."/>
            <person name="Sternberg P.W."/>
            <person name="Aroian R.V."/>
        </authorList>
    </citation>
    <scope>NUCLEOTIDE SEQUENCE</scope>
    <source>
        <strain evidence="3">HY135</strain>
    </source>
</reference>
<evidence type="ECO:0000313" key="2">
    <source>
        <dbReference type="EMBL" id="EYC09019.1"/>
    </source>
</evidence>
<dbReference type="EMBL" id="JARK01001398">
    <property type="protein sequence ID" value="EYC09019.1"/>
    <property type="molecule type" value="Genomic_DNA"/>
</dbReference>
<dbReference type="Proteomes" id="UP000024635">
    <property type="component" value="Unassembled WGS sequence"/>
</dbReference>
<evidence type="ECO:0000313" key="3">
    <source>
        <dbReference type="Proteomes" id="UP000024635"/>
    </source>
</evidence>
<accession>A0A016U149</accession>
<sequence length="80" mass="8804">MEIVRNASGTARNGTQQGEREEEKPNKCGAEALSAEFLEFEGLSMSDETRMTRIHIQISMGADFRGWCIGEALKTAPLLS</sequence>
<dbReference type="AlphaFoldDB" id="A0A016U149"/>
<evidence type="ECO:0000256" key="1">
    <source>
        <dbReference type="SAM" id="MobiDB-lite"/>
    </source>
</evidence>
<feature type="compositionally biased region" description="Polar residues" evidence="1">
    <location>
        <begin position="7"/>
        <end position="17"/>
    </location>
</feature>
<proteinExistence type="predicted"/>
<organism evidence="2 3">
    <name type="scientific">Ancylostoma ceylanicum</name>
    <dbReference type="NCBI Taxonomy" id="53326"/>
    <lineage>
        <taxon>Eukaryota</taxon>
        <taxon>Metazoa</taxon>
        <taxon>Ecdysozoa</taxon>
        <taxon>Nematoda</taxon>
        <taxon>Chromadorea</taxon>
        <taxon>Rhabditida</taxon>
        <taxon>Rhabditina</taxon>
        <taxon>Rhabditomorpha</taxon>
        <taxon>Strongyloidea</taxon>
        <taxon>Ancylostomatidae</taxon>
        <taxon>Ancylostomatinae</taxon>
        <taxon>Ancylostoma</taxon>
    </lineage>
</organism>
<gene>
    <name evidence="2" type="primary">Acey_s0062.g3304</name>
    <name evidence="2" type="ORF">Y032_0062g3304</name>
</gene>
<protein>
    <submittedName>
        <fullName evidence="2">Uncharacterized protein</fullName>
    </submittedName>
</protein>
<keyword evidence="3" id="KW-1185">Reference proteome</keyword>
<comment type="caution">
    <text evidence="2">The sequence shown here is derived from an EMBL/GenBank/DDBJ whole genome shotgun (WGS) entry which is preliminary data.</text>
</comment>